<dbReference type="Pfam" id="PF11274">
    <property type="entry name" value="DUF3074"/>
    <property type="match status" value="1"/>
</dbReference>
<dbReference type="InterPro" id="IPR024500">
    <property type="entry name" value="DUF3074"/>
</dbReference>
<dbReference type="EMBL" id="KV454018">
    <property type="protein sequence ID" value="ODV93418.1"/>
    <property type="molecule type" value="Genomic_DNA"/>
</dbReference>
<gene>
    <name evidence="2" type="ORF">PACTADRAFT_52009</name>
</gene>
<organism evidence="2 3">
    <name type="scientific">Pachysolen tannophilus NRRL Y-2460</name>
    <dbReference type="NCBI Taxonomy" id="669874"/>
    <lineage>
        <taxon>Eukaryota</taxon>
        <taxon>Fungi</taxon>
        <taxon>Dikarya</taxon>
        <taxon>Ascomycota</taxon>
        <taxon>Saccharomycotina</taxon>
        <taxon>Pichiomycetes</taxon>
        <taxon>Pachysolenaceae</taxon>
        <taxon>Pachysolen</taxon>
    </lineage>
</organism>
<dbReference type="Proteomes" id="UP000094236">
    <property type="component" value="Unassembled WGS sequence"/>
</dbReference>
<evidence type="ECO:0000313" key="2">
    <source>
        <dbReference type="EMBL" id="ODV93418.1"/>
    </source>
</evidence>
<evidence type="ECO:0000259" key="1">
    <source>
        <dbReference type="Pfam" id="PF11274"/>
    </source>
</evidence>
<keyword evidence="3" id="KW-1185">Reference proteome</keyword>
<dbReference type="PANTHER" id="PTHR40370">
    <property type="entry name" value="EXPRESSED PROTEIN"/>
    <property type="match status" value="1"/>
</dbReference>
<dbReference type="STRING" id="669874.A0A1E4TP14"/>
<dbReference type="PANTHER" id="PTHR40370:SF1">
    <property type="entry name" value="DUF3074 DOMAIN-CONTAINING PROTEIN"/>
    <property type="match status" value="1"/>
</dbReference>
<dbReference type="OrthoDB" id="6423603at2759"/>
<protein>
    <recommendedName>
        <fullName evidence="1">DUF3074 domain-containing protein</fullName>
    </recommendedName>
</protein>
<sequence length="274" mass="32150">MSWFNLKENTLGTLPCNEDNKLITESNELINSITKDWNKNKIFKFNNNNLKIQTYSKKINSEYVVARVNVFPNDENHKYENFIHYLIGAERNPNQSSEWGVSDNYNHTRFEQNYIKVLESWEPLEFSKYKEYSKLVDQDGNYSEQYKHLKDWIGVKLVYNIGPIFNKREFNEFIFIQPPILESSFNKKIHPENNSEVSFVISLVAKPLQDNNNFVNGLYCSIERIKLNLQTNEIEWAMMTSSDAKGSLPLFLQKLGIDKSISEDVPSFLNFITQ</sequence>
<name>A0A1E4TP14_PACTA</name>
<proteinExistence type="predicted"/>
<reference evidence="3" key="1">
    <citation type="submission" date="2016-05" db="EMBL/GenBank/DDBJ databases">
        <title>Comparative genomics of biotechnologically important yeasts.</title>
        <authorList>
            <consortium name="DOE Joint Genome Institute"/>
            <person name="Riley R."/>
            <person name="Haridas S."/>
            <person name="Wolfe K.H."/>
            <person name="Lopes M.R."/>
            <person name="Hittinger C.T."/>
            <person name="Goker M."/>
            <person name="Salamov A."/>
            <person name="Wisecaver J."/>
            <person name="Long T.M."/>
            <person name="Aerts A.L."/>
            <person name="Barry K."/>
            <person name="Choi C."/>
            <person name="Clum A."/>
            <person name="Coughlan A.Y."/>
            <person name="Deshpande S."/>
            <person name="Douglass A.P."/>
            <person name="Hanson S.J."/>
            <person name="Klenk H.-P."/>
            <person name="Labutti K."/>
            <person name="Lapidus A."/>
            <person name="Lindquist E."/>
            <person name="Lipzen A."/>
            <person name="Meier-Kolthoff J.P."/>
            <person name="Ohm R.A."/>
            <person name="Otillar R.P."/>
            <person name="Pangilinan J."/>
            <person name="Peng Y."/>
            <person name="Rokas A."/>
            <person name="Rosa C.A."/>
            <person name="Scheuner C."/>
            <person name="Sibirny A.A."/>
            <person name="Slot J.C."/>
            <person name="Stielow J.B."/>
            <person name="Sun H."/>
            <person name="Kurtzman C.P."/>
            <person name="Blackwell M."/>
            <person name="Grigoriev I.V."/>
            <person name="Jeffries T.W."/>
        </authorList>
    </citation>
    <scope>NUCLEOTIDE SEQUENCE [LARGE SCALE GENOMIC DNA]</scope>
    <source>
        <strain evidence="3">NRRL Y-2460</strain>
    </source>
</reference>
<feature type="domain" description="DUF3074" evidence="1">
    <location>
        <begin position="66"/>
        <end position="272"/>
    </location>
</feature>
<accession>A0A1E4TP14</accession>
<dbReference type="AlphaFoldDB" id="A0A1E4TP14"/>
<evidence type="ECO:0000313" key="3">
    <source>
        <dbReference type="Proteomes" id="UP000094236"/>
    </source>
</evidence>